<organism evidence="5 6">
    <name type="scientific">Franzmannia pantelleriensis</name>
    <dbReference type="NCBI Taxonomy" id="48727"/>
    <lineage>
        <taxon>Bacteria</taxon>
        <taxon>Pseudomonadati</taxon>
        <taxon>Pseudomonadota</taxon>
        <taxon>Gammaproteobacteria</taxon>
        <taxon>Oceanospirillales</taxon>
        <taxon>Halomonadaceae</taxon>
        <taxon>Franzmannia</taxon>
    </lineage>
</organism>
<feature type="signal peptide" evidence="3">
    <location>
        <begin position="1"/>
        <end position="25"/>
    </location>
</feature>
<dbReference type="PANTHER" id="PTHR39201:SF1">
    <property type="entry name" value="FLAVODOXIN-LIKE DOMAIN-CONTAINING PROTEIN"/>
    <property type="match status" value="1"/>
</dbReference>
<feature type="chain" id="PRO_5011455822" evidence="3">
    <location>
        <begin position="26"/>
        <end position="199"/>
    </location>
</feature>
<keyword evidence="3" id="KW-0732">Signal</keyword>
<reference evidence="6" key="1">
    <citation type="submission" date="2016-10" db="EMBL/GenBank/DDBJ databases">
        <authorList>
            <person name="Varghese N."/>
            <person name="Submissions S."/>
        </authorList>
    </citation>
    <scope>NUCLEOTIDE SEQUENCE [LARGE SCALE GENOMIC DNA]</scope>
    <source>
        <strain evidence="6">AAP</strain>
    </source>
</reference>
<accession>A0A1G9R7A8</accession>
<dbReference type="SUPFAM" id="SSF52218">
    <property type="entry name" value="Flavoproteins"/>
    <property type="match status" value="1"/>
</dbReference>
<dbReference type="OrthoDB" id="9806505at2"/>
<dbReference type="RefSeq" id="WP_089659073.1">
    <property type="nucleotide sequence ID" value="NZ_FNGH01000010.1"/>
</dbReference>
<name>A0A1G9R7A8_9GAMM</name>
<dbReference type="Pfam" id="PF12682">
    <property type="entry name" value="Flavodoxin_4"/>
    <property type="match status" value="1"/>
</dbReference>
<gene>
    <name evidence="5" type="ORF">SAMN05192555_11093</name>
</gene>
<evidence type="ECO:0000313" key="5">
    <source>
        <dbReference type="EMBL" id="SDM19010.1"/>
    </source>
</evidence>
<dbReference type="InterPro" id="IPR008254">
    <property type="entry name" value="Flavodoxin/NO_synth"/>
</dbReference>
<dbReference type="AlphaFoldDB" id="A0A1G9R7A8"/>
<feature type="domain" description="Flavodoxin-like" evidence="4">
    <location>
        <begin position="42"/>
        <end position="196"/>
    </location>
</feature>
<evidence type="ECO:0000313" key="6">
    <source>
        <dbReference type="Proteomes" id="UP000199107"/>
    </source>
</evidence>
<dbReference type="GO" id="GO:0010181">
    <property type="term" value="F:FMN binding"/>
    <property type="evidence" value="ECO:0007669"/>
    <property type="project" value="InterPro"/>
</dbReference>
<evidence type="ECO:0000256" key="3">
    <source>
        <dbReference type="SAM" id="SignalP"/>
    </source>
</evidence>
<keyword evidence="1" id="KW-0285">Flavoprotein</keyword>
<evidence type="ECO:0000256" key="2">
    <source>
        <dbReference type="ARBA" id="ARBA00022643"/>
    </source>
</evidence>
<protein>
    <submittedName>
        <fullName evidence="5">Flavodoxin</fullName>
    </submittedName>
</protein>
<proteinExistence type="predicted"/>
<keyword evidence="6" id="KW-1185">Reference proteome</keyword>
<dbReference type="PANTHER" id="PTHR39201">
    <property type="entry name" value="EXPORTED PROTEIN-RELATED"/>
    <property type="match status" value="1"/>
</dbReference>
<keyword evidence="2" id="KW-0288">FMN</keyword>
<dbReference type="Proteomes" id="UP000199107">
    <property type="component" value="Unassembled WGS sequence"/>
</dbReference>
<dbReference type="EMBL" id="FNGH01000010">
    <property type="protein sequence ID" value="SDM19010.1"/>
    <property type="molecule type" value="Genomic_DNA"/>
</dbReference>
<dbReference type="InterPro" id="IPR029039">
    <property type="entry name" value="Flavoprotein-like_sf"/>
</dbReference>
<dbReference type="PROSITE" id="PS50902">
    <property type="entry name" value="FLAVODOXIN_LIKE"/>
    <property type="match status" value="1"/>
</dbReference>
<evidence type="ECO:0000259" key="4">
    <source>
        <dbReference type="PROSITE" id="PS50902"/>
    </source>
</evidence>
<sequence>MNSPKSPSRRAVLSASMLLPLVAWAPSVLATSETTPRRAGETLVAYFSRTGNTRVIAGQIHRARTTDLFEIKPATSYPEDYEQTVAQARRERDSGFEPALQDRVSNMANYSTVFLGFPIWGGTAPPIIRSFLSSHDLSGKTLIPFITHGGYGLGNSLAVIAEHAPRARLLKTELSMEADQERRTLNRVTDWLNEVPSTD</sequence>
<dbReference type="Gene3D" id="3.40.50.360">
    <property type="match status" value="1"/>
</dbReference>
<evidence type="ECO:0000256" key="1">
    <source>
        <dbReference type="ARBA" id="ARBA00022630"/>
    </source>
</evidence>
<dbReference type="STRING" id="48727.SAMN05192555_11093"/>